<dbReference type="PANTHER" id="PTHR44981">
    <property type="entry name" value="PERICENTRIN-LIKE PROTEIN, ISOFORM F"/>
    <property type="match status" value="1"/>
</dbReference>
<evidence type="ECO:0000256" key="5">
    <source>
        <dbReference type="SAM" id="Coils"/>
    </source>
</evidence>
<evidence type="ECO:0000256" key="3">
    <source>
        <dbReference type="ARBA" id="ARBA00023054"/>
    </source>
</evidence>
<feature type="region of interest" description="Disordered" evidence="6">
    <location>
        <begin position="786"/>
        <end position="813"/>
    </location>
</feature>
<feature type="region of interest" description="Disordered" evidence="6">
    <location>
        <begin position="826"/>
        <end position="876"/>
    </location>
</feature>
<comment type="subcellular location">
    <subcellularLocation>
        <location evidence="1">Cytoplasm</location>
        <location evidence="1">Cytoskeleton</location>
        <location evidence="1">Microtubule organizing center</location>
        <location evidence="1">Centrosome</location>
    </subcellularLocation>
</comment>
<evidence type="ECO:0000256" key="1">
    <source>
        <dbReference type="ARBA" id="ARBA00004300"/>
    </source>
</evidence>
<reference evidence="8" key="2">
    <citation type="submission" date="2025-09" db="UniProtKB">
        <authorList>
            <consortium name="Ensembl"/>
        </authorList>
    </citation>
    <scope>IDENTIFICATION</scope>
</reference>
<dbReference type="SMART" id="SM01188">
    <property type="entry name" value="ELK"/>
    <property type="match status" value="4"/>
</dbReference>
<feature type="domain" description="ELK" evidence="7">
    <location>
        <begin position="446"/>
        <end position="467"/>
    </location>
</feature>
<feature type="coiled-coil region" evidence="5">
    <location>
        <begin position="537"/>
        <end position="680"/>
    </location>
</feature>
<feature type="compositionally biased region" description="Polar residues" evidence="6">
    <location>
        <begin position="1333"/>
        <end position="1346"/>
    </location>
</feature>
<dbReference type="InterPro" id="IPR005539">
    <property type="entry name" value="ELK_dom"/>
</dbReference>
<evidence type="ECO:0000256" key="6">
    <source>
        <dbReference type="SAM" id="MobiDB-lite"/>
    </source>
</evidence>
<keyword evidence="2" id="KW-0963">Cytoplasm</keyword>
<reference evidence="8" key="1">
    <citation type="submission" date="2025-08" db="UniProtKB">
        <authorList>
            <consortium name="Ensembl"/>
        </authorList>
    </citation>
    <scope>IDENTIFICATION</scope>
</reference>
<feature type="region of interest" description="Disordered" evidence="6">
    <location>
        <begin position="1135"/>
        <end position="1154"/>
    </location>
</feature>
<dbReference type="GO" id="GO:0005813">
    <property type="term" value="C:centrosome"/>
    <property type="evidence" value="ECO:0007669"/>
    <property type="project" value="UniProtKB-SubCell"/>
</dbReference>
<feature type="domain" description="ELK" evidence="7">
    <location>
        <begin position="1114"/>
        <end position="1135"/>
    </location>
</feature>
<dbReference type="Ensembl" id="ENSPKIT00000021744.1">
    <property type="protein sequence ID" value="ENSPKIP00000040723.1"/>
    <property type="gene ID" value="ENSPKIG00000017576.1"/>
</dbReference>
<keyword evidence="9" id="KW-1185">Reference proteome</keyword>
<accession>A0A3B3TE77</accession>
<evidence type="ECO:0000313" key="9">
    <source>
        <dbReference type="Proteomes" id="UP000261540"/>
    </source>
</evidence>
<keyword evidence="4" id="KW-0206">Cytoskeleton</keyword>
<dbReference type="GeneTree" id="ENSGT00730000110871"/>
<evidence type="ECO:0000313" key="8">
    <source>
        <dbReference type="Ensembl" id="ENSPKIP00000040723.1"/>
    </source>
</evidence>
<dbReference type="STRING" id="1676925.ENSPKIP00000040723"/>
<feature type="coiled-coil region" evidence="5">
    <location>
        <begin position="110"/>
        <end position="268"/>
    </location>
</feature>
<evidence type="ECO:0000256" key="4">
    <source>
        <dbReference type="ARBA" id="ARBA00023212"/>
    </source>
</evidence>
<organism evidence="8 9">
    <name type="scientific">Paramormyrops kingsleyae</name>
    <dbReference type="NCBI Taxonomy" id="1676925"/>
    <lineage>
        <taxon>Eukaryota</taxon>
        <taxon>Metazoa</taxon>
        <taxon>Chordata</taxon>
        <taxon>Craniata</taxon>
        <taxon>Vertebrata</taxon>
        <taxon>Euteleostomi</taxon>
        <taxon>Actinopterygii</taxon>
        <taxon>Neopterygii</taxon>
        <taxon>Teleostei</taxon>
        <taxon>Osteoglossocephala</taxon>
        <taxon>Osteoglossomorpha</taxon>
        <taxon>Osteoglossiformes</taxon>
        <taxon>Mormyridae</taxon>
        <taxon>Paramormyrops</taxon>
    </lineage>
</organism>
<evidence type="ECO:0000259" key="7">
    <source>
        <dbReference type="SMART" id="SM01188"/>
    </source>
</evidence>
<feature type="coiled-coil region" evidence="5">
    <location>
        <begin position="883"/>
        <end position="910"/>
    </location>
</feature>
<name>A0A3B3TE77_9TELE</name>
<feature type="coiled-coil region" evidence="5">
    <location>
        <begin position="486"/>
        <end position="513"/>
    </location>
</feature>
<feature type="compositionally biased region" description="Basic and acidic residues" evidence="6">
    <location>
        <begin position="786"/>
        <end position="796"/>
    </location>
</feature>
<evidence type="ECO:0000256" key="2">
    <source>
        <dbReference type="ARBA" id="ARBA00022490"/>
    </source>
</evidence>
<feature type="domain" description="ELK" evidence="7">
    <location>
        <begin position="476"/>
        <end position="497"/>
    </location>
</feature>
<dbReference type="PANTHER" id="PTHR44981:SF1">
    <property type="entry name" value="A-KINASE ANCHOR PROTEIN 9"/>
    <property type="match status" value="1"/>
</dbReference>
<feature type="region of interest" description="Disordered" evidence="6">
    <location>
        <begin position="1313"/>
        <end position="1380"/>
    </location>
</feature>
<dbReference type="GO" id="GO:0007165">
    <property type="term" value="P:signal transduction"/>
    <property type="evidence" value="ECO:0007669"/>
    <property type="project" value="InterPro"/>
</dbReference>
<feature type="domain" description="ELK" evidence="7">
    <location>
        <begin position="257"/>
        <end position="278"/>
    </location>
</feature>
<dbReference type="Proteomes" id="UP000261540">
    <property type="component" value="Unplaced"/>
</dbReference>
<keyword evidence="3 5" id="KW-0175">Coiled coil</keyword>
<sequence length="1502" mass="170425">MREFLEMTEQSQKLQIQFQQVSTSMFFRAVIYLRLSHFSPQTCLIFAGSPSTAGLIDPRVSACAFISVTKLQAGETLRNTSHSSTAADLLHAKQQIVTYQQQIHERDAELQGQRERSQQQLLRINRLQDQLAQNETLVRTLEESYAQKLNEKDLLITKQRELISEQESSLTRLKEELTASQKTSGELNTQVAASNQELESYRSELAGSKQRERRSSEEIQQLMATVEDLQKRCHKESQSESDILQRVEGDLEKKMEQLRAELDEMYGQQIVQMKQELRLQHSQEMEKLMERHKVELERVGARPAVDPEQVSTLNNTIGEMQQTLRDAQMQEEEANRKLNRVSEEKLSLQSQVDDLLKDLRAAKGRAERASQSISFQEKKLSEAEKLHGIIGDLRAQLAAMAEATKELEVKHESEVTNYKIKLEMMEREKDAVLDLMAESQEAELERLRTQLLFSHEEELVKLREDLQRENLLNIENLKDELASKHKQGLEKVQRSLEEQLRIARSEKDGVQSERDTLVLEITVLRNQLNESLENDKSEELTLRLGELEAEIAELRKEGVEKGTFEREIQELICRNDHLEKQGKEREASWQQIRKELESENMAFKEANMTITQESLHAREENEHLTAEIDQLNKRINDLEREAEAQRNTFSFAEKNFEVNYQELKDEYACLASSKVELEKKLQKKILGYEARLRDLHLQICEQRGHEERAGEQQDGTRKTREMDEDFYDAVEVLEKDAFELMEKLEVAEREKDGLLLQLVDVSQQLASKESRVEELEVKLEAVREENRRSVVRREQEPLQQRGGESLSGDPPGHAVFQEEKAFTLQSSLQPVKEQSAEEQRAVLEPGAPGGAPVESSPAAPALPSDGESPRQRGAAEVSLHVELQEKDRALAAAEQEIRDLKENLRMLRAWRTEDGQEMGEPGSGVVSEDEFSLQMEAQRISLSQIHAAQLELLQESLQAEREAALRSLELELRASHWRELERLREALDLKGDVSDPSEWPEACLGQVERLKAELQEQRAQLEERHGLEIEHLRSYHQQQAKEAEERYGAEILLLQHQVQELAGDKVLSRISAAMPSSGPEKMEESEEIKLEDVEMETELMQLLKPMGLSTQLQALRKALRDKYLQEVAFLREEHRTELEPLAQGPGADGPDPASLMESLEKQHQEKVEVEIAKVIVQMSVEFAQQTERARLAKRARETSSGIQTQSEELDWQDARDGGELEEVDAASCPLGRPRELQEAGAGPPMAKAAQEVTLKALQQELGQQDLEHQQALEVLRVTHTEQLELQRDQQLQLSAELEQLRAQLAQREAELKDLSPDDGVMAADESRAPPKPVSTTRSSGTQTEPTSVEPEEGGRETPRGGGAKPTATFPASDEPEPPSTDVITTERNLLRKANATLWQVLSDVLKTTRAAEETIGRHVEGLLEASSRGQPRHRSAWQRAEAEPIKPRGDALAADPGGGQCVPYAPGKPKQRTRAASRVCRLAACTVRTLVVSFLSLKLVTD</sequence>
<feature type="coiled-coil region" evidence="5">
    <location>
        <begin position="310"/>
        <end position="457"/>
    </location>
</feature>
<protein>
    <recommendedName>
        <fullName evidence="7">ELK domain-containing protein</fullName>
    </recommendedName>
</protein>
<dbReference type="GO" id="GO:0003677">
    <property type="term" value="F:DNA binding"/>
    <property type="evidence" value="ECO:0007669"/>
    <property type="project" value="InterPro"/>
</dbReference>
<proteinExistence type="predicted"/>
<dbReference type="InterPro" id="IPR028745">
    <property type="entry name" value="AKAP9/Pericentrin"/>
</dbReference>
<dbReference type="GO" id="GO:0060090">
    <property type="term" value="F:molecular adaptor activity"/>
    <property type="evidence" value="ECO:0007669"/>
    <property type="project" value="InterPro"/>
</dbReference>